<dbReference type="InterPro" id="IPR050924">
    <property type="entry name" value="Peroxiredoxin_BCP/PrxQ"/>
</dbReference>
<dbReference type="OrthoDB" id="9812811at2"/>
<comment type="subunit">
    <text evidence="2">Monomer.</text>
</comment>
<dbReference type="GO" id="GO:0045454">
    <property type="term" value="P:cell redox homeostasis"/>
    <property type="evidence" value="ECO:0007669"/>
    <property type="project" value="TreeGrafter"/>
</dbReference>
<reference evidence="15 16" key="1">
    <citation type="submission" date="2018-04" db="EMBL/GenBank/DDBJ databases">
        <title>Genomic Encyclopedia of Archaeal and Bacterial Type Strains, Phase II (KMG-II): from individual species to whole genera.</title>
        <authorList>
            <person name="Goeker M."/>
        </authorList>
    </citation>
    <scope>NUCLEOTIDE SEQUENCE [LARGE SCALE GENOMIC DNA]</scope>
    <source>
        <strain evidence="15 16">DSM 25521</strain>
    </source>
</reference>
<gene>
    <name evidence="15" type="ORF">C8P69_101318</name>
</gene>
<dbReference type="PIRSF" id="PIRSF000239">
    <property type="entry name" value="AHPC"/>
    <property type="match status" value="1"/>
</dbReference>
<name>A0A2T4ZI35_9HYPH</name>
<comment type="similarity">
    <text evidence="10">Belongs to the peroxiredoxin family. BCP/PrxQ subfamily.</text>
</comment>
<dbReference type="Pfam" id="PF00578">
    <property type="entry name" value="AhpC-TSA"/>
    <property type="match status" value="1"/>
</dbReference>
<dbReference type="AlphaFoldDB" id="A0A2T4ZI35"/>
<dbReference type="CDD" id="cd03017">
    <property type="entry name" value="PRX_BCP"/>
    <property type="match status" value="1"/>
</dbReference>
<dbReference type="SUPFAM" id="SSF52833">
    <property type="entry name" value="Thioredoxin-like"/>
    <property type="match status" value="1"/>
</dbReference>
<comment type="function">
    <text evidence="1">Thiol-specific peroxidase that catalyzes the reduction of hydrogen peroxide and organic hydroperoxides to water and alcohols, respectively. Plays a role in cell protection against oxidative stress by detoxifying peroxides and as sensor of hydrogen peroxide-mediated signaling events.</text>
</comment>
<dbReference type="FunFam" id="3.40.30.10:FF:000007">
    <property type="entry name" value="Thioredoxin-dependent thiol peroxidase"/>
    <property type="match status" value="1"/>
</dbReference>
<dbReference type="PANTHER" id="PTHR42801">
    <property type="entry name" value="THIOREDOXIN-DEPENDENT PEROXIDE REDUCTASE"/>
    <property type="match status" value="1"/>
</dbReference>
<evidence type="ECO:0000256" key="4">
    <source>
        <dbReference type="ARBA" id="ARBA00022559"/>
    </source>
</evidence>
<evidence type="ECO:0000256" key="6">
    <source>
        <dbReference type="ARBA" id="ARBA00023002"/>
    </source>
</evidence>
<dbReference type="GO" id="GO:0034599">
    <property type="term" value="P:cellular response to oxidative stress"/>
    <property type="evidence" value="ECO:0007669"/>
    <property type="project" value="TreeGrafter"/>
</dbReference>
<dbReference type="InterPro" id="IPR000866">
    <property type="entry name" value="AhpC/TSA"/>
</dbReference>
<organism evidence="15 16">
    <name type="scientific">Phreatobacter oligotrophus</name>
    <dbReference type="NCBI Taxonomy" id="1122261"/>
    <lineage>
        <taxon>Bacteria</taxon>
        <taxon>Pseudomonadati</taxon>
        <taxon>Pseudomonadota</taxon>
        <taxon>Alphaproteobacteria</taxon>
        <taxon>Hyphomicrobiales</taxon>
        <taxon>Phreatobacteraceae</taxon>
        <taxon>Phreatobacter</taxon>
    </lineage>
</organism>
<dbReference type="GO" id="GO:0005737">
    <property type="term" value="C:cytoplasm"/>
    <property type="evidence" value="ECO:0007669"/>
    <property type="project" value="TreeGrafter"/>
</dbReference>
<evidence type="ECO:0000256" key="13">
    <source>
        <dbReference type="PIRSR" id="PIRSR000239-1"/>
    </source>
</evidence>
<dbReference type="PANTHER" id="PTHR42801:SF4">
    <property type="entry name" value="AHPC_TSA FAMILY PROTEIN"/>
    <property type="match status" value="1"/>
</dbReference>
<feature type="active site" description="Cysteine sulfenic acid (-SOH) intermediate; for peroxidase activity" evidence="13">
    <location>
        <position position="45"/>
    </location>
</feature>
<evidence type="ECO:0000256" key="2">
    <source>
        <dbReference type="ARBA" id="ARBA00011245"/>
    </source>
</evidence>
<evidence type="ECO:0000256" key="3">
    <source>
        <dbReference type="ARBA" id="ARBA00013017"/>
    </source>
</evidence>
<dbReference type="PROSITE" id="PS51352">
    <property type="entry name" value="THIOREDOXIN_2"/>
    <property type="match status" value="1"/>
</dbReference>
<evidence type="ECO:0000256" key="9">
    <source>
        <dbReference type="ARBA" id="ARBA00032824"/>
    </source>
</evidence>
<evidence type="ECO:0000256" key="5">
    <source>
        <dbReference type="ARBA" id="ARBA00022862"/>
    </source>
</evidence>
<evidence type="ECO:0000259" key="14">
    <source>
        <dbReference type="PROSITE" id="PS51352"/>
    </source>
</evidence>
<accession>A0A2T4ZI35</accession>
<comment type="catalytic activity">
    <reaction evidence="12">
        <text>a hydroperoxide + [thioredoxin]-dithiol = an alcohol + [thioredoxin]-disulfide + H2O</text>
        <dbReference type="Rhea" id="RHEA:62620"/>
        <dbReference type="Rhea" id="RHEA-COMP:10698"/>
        <dbReference type="Rhea" id="RHEA-COMP:10700"/>
        <dbReference type="ChEBI" id="CHEBI:15377"/>
        <dbReference type="ChEBI" id="CHEBI:29950"/>
        <dbReference type="ChEBI" id="CHEBI:30879"/>
        <dbReference type="ChEBI" id="CHEBI:35924"/>
        <dbReference type="ChEBI" id="CHEBI:50058"/>
        <dbReference type="EC" id="1.11.1.24"/>
    </reaction>
</comment>
<sequence length="154" mass="16319">MTLAVGDVAPNFTVATDQGGSVSLAGLKGRKVVIYFYPKADTSACTQEAKDFTALKGEFEAAGTTVIGVSRDPVKALDKFQAKYDLGVALGSDEDGKVTEAYGVWVEKSMYGKSYMGIERSTFLIDAAGKVARIWSKVKVKDHAAEVLAAAKAL</sequence>
<dbReference type="Proteomes" id="UP000241808">
    <property type="component" value="Unassembled WGS sequence"/>
</dbReference>
<dbReference type="InterPro" id="IPR013766">
    <property type="entry name" value="Thioredoxin_domain"/>
</dbReference>
<evidence type="ECO:0000313" key="15">
    <source>
        <dbReference type="EMBL" id="PTM61648.1"/>
    </source>
</evidence>
<keyword evidence="7" id="KW-1015">Disulfide bond</keyword>
<proteinExistence type="inferred from homology"/>
<evidence type="ECO:0000256" key="10">
    <source>
        <dbReference type="ARBA" id="ARBA00038489"/>
    </source>
</evidence>
<keyword evidence="6" id="KW-0560">Oxidoreductase</keyword>
<dbReference type="Gene3D" id="3.40.30.10">
    <property type="entry name" value="Glutaredoxin"/>
    <property type="match status" value="1"/>
</dbReference>
<evidence type="ECO:0000256" key="7">
    <source>
        <dbReference type="ARBA" id="ARBA00023157"/>
    </source>
</evidence>
<dbReference type="RefSeq" id="WP_108174105.1">
    <property type="nucleotide sequence ID" value="NZ_JAIESU010000040.1"/>
</dbReference>
<protein>
    <recommendedName>
        <fullName evidence="3">thioredoxin-dependent peroxiredoxin</fullName>
        <ecNumber evidence="3">1.11.1.24</ecNumber>
    </recommendedName>
    <alternativeName>
        <fullName evidence="9">Thioredoxin peroxidase</fullName>
    </alternativeName>
    <alternativeName>
        <fullName evidence="11">Thioredoxin-dependent peroxiredoxin Bcp</fullName>
    </alternativeName>
</protein>
<dbReference type="InterPro" id="IPR036249">
    <property type="entry name" value="Thioredoxin-like_sf"/>
</dbReference>
<dbReference type="GO" id="GO:0008379">
    <property type="term" value="F:thioredoxin peroxidase activity"/>
    <property type="evidence" value="ECO:0007669"/>
    <property type="project" value="TreeGrafter"/>
</dbReference>
<keyword evidence="8" id="KW-0676">Redox-active center</keyword>
<evidence type="ECO:0000256" key="12">
    <source>
        <dbReference type="ARBA" id="ARBA00049091"/>
    </source>
</evidence>
<keyword evidence="5" id="KW-0049">Antioxidant</keyword>
<keyword evidence="4" id="KW-0575">Peroxidase</keyword>
<evidence type="ECO:0000256" key="11">
    <source>
        <dbReference type="ARBA" id="ARBA00042639"/>
    </source>
</evidence>
<feature type="domain" description="Thioredoxin" evidence="14">
    <location>
        <begin position="3"/>
        <end position="154"/>
    </location>
</feature>
<dbReference type="EC" id="1.11.1.24" evidence="3"/>
<comment type="caution">
    <text evidence="15">The sequence shown here is derived from an EMBL/GenBank/DDBJ whole genome shotgun (WGS) entry which is preliminary data.</text>
</comment>
<dbReference type="InterPro" id="IPR024706">
    <property type="entry name" value="Peroxiredoxin_AhpC-typ"/>
</dbReference>
<dbReference type="EMBL" id="PZZL01000001">
    <property type="protein sequence ID" value="PTM61648.1"/>
    <property type="molecule type" value="Genomic_DNA"/>
</dbReference>
<keyword evidence="16" id="KW-1185">Reference proteome</keyword>
<dbReference type="NCBIfam" id="NF006960">
    <property type="entry name" value="PRK09437.1"/>
    <property type="match status" value="1"/>
</dbReference>
<evidence type="ECO:0000256" key="1">
    <source>
        <dbReference type="ARBA" id="ARBA00003330"/>
    </source>
</evidence>
<evidence type="ECO:0000256" key="8">
    <source>
        <dbReference type="ARBA" id="ARBA00023284"/>
    </source>
</evidence>
<evidence type="ECO:0000313" key="16">
    <source>
        <dbReference type="Proteomes" id="UP000241808"/>
    </source>
</evidence>